<feature type="transmembrane region" description="Helical" evidence="10">
    <location>
        <begin position="299"/>
        <end position="318"/>
    </location>
</feature>
<dbReference type="Gene3D" id="1.20.5.1930">
    <property type="match status" value="1"/>
</dbReference>
<keyword evidence="10" id="KW-1133">Transmembrane helix</keyword>
<evidence type="ECO:0000256" key="6">
    <source>
        <dbReference type="ARBA" id="ARBA00022777"/>
    </source>
</evidence>
<keyword evidence="4" id="KW-0808">Transferase</keyword>
<feature type="transmembrane region" description="Helical" evidence="10">
    <location>
        <begin position="242"/>
        <end position="260"/>
    </location>
</feature>
<dbReference type="Gene3D" id="3.30.565.10">
    <property type="entry name" value="Histidine kinase-like ATPase, C-terminal domain"/>
    <property type="match status" value="1"/>
</dbReference>
<feature type="transmembrane region" description="Helical" evidence="10">
    <location>
        <begin position="330"/>
        <end position="348"/>
    </location>
</feature>
<evidence type="ECO:0000256" key="2">
    <source>
        <dbReference type="ARBA" id="ARBA00012438"/>
    </source>
</evidence>
<evidence type="ECO:0000313" key="13">
    <source>
        <dbReference type="Proteomes" id="UP000515679"/>
    </source>
</evidence>
<feature type="transmembrane region" description="Helical" evidence="10">
    <location>
        <begin position="272"/>
        <end position="293"/>
    </location>
</feature>
<name>A0A7G5C1J9_9BACL</name>
<dbReference type="EMBL" id="CP041969">
    <property type="protein sequence ID" value="QMV43083.1"/>
    <property type="molecule type" value="Genomic_DNA"/>
</dbReference>
<evidence type="ECO:0000259" key="11">
    <source>
        <dbReference type="Pfam" id="PF07730"/>
    </source>
</evidence>
<evidence type="ECO:0000256" key="1">
    <source>
        <dbReference type="ARBA" id="ARBA00000085"/>
    </source>
</evidence>
<keyword evidence="5" id="KW-0547">Nucleotide-binding</keyword>
<dbReference type="Pfam" id="PF07730">
    <property type="entry name" value="HisKA_3"/>
    <property type="match status" value="1"/>
</dbReference>
<evidence type="ECO:0000256" key="10">
    <source>
        <dbReference type="SAM" id="Phobius"/>
    </source>
</evidence>
<evidence type="ECO:0000256" key="8">
    <source>
        <dbReference type="ARBA" id="ARBA00023012"/>
    </source>
</evidence>
<feature type="transmembrane region" description="Helical" evidence="10">
    <location>
        <begin position="181"/>
        <end position="199"/>
    </location>
</feature>
<reference evidence="12 13" key="1">
    <citation type="submission" date="2019-07" db="EMBL/GenBank/DDBJ databases">
        <authorList>
            <person name="Kim J.K."/>
            <person name="Cheong H.-M."/>
            <person name="Choi Y."/>
            <person name="Hwang K.J."/>
            <person name="Lee S."/>
            <person name="Choi C."/>
        </authorList>
    </citation>
    <scope>NUCLEOTIDE SEQUENCE [LARGE SCALE GENOMIC DNA]</scope>
    <source>
        <strain evidence="12 13">KS 22</strain>
    </source>
</reference>
<dbReference type="Proteomes" id="UP000515679">
    <property type="component" value="Chromosome"/>
</dbReference>
<evidence type="ECO:0000256" key="3">
    <source>
        <dbReference type="ARBA" id="ARBA00022553"/>
    </source>
</evidence>
<keyword evidence="13" id="KW-1185">Reference proteome</keyword>
<accession>A0A7G5C1J9</accession>
<feature type="transmembrane region" description="Helical" evidence="10">
    <location>
        <begin position="368"/>
        <end position="389"/>
    </location>
</feature>
<keyword evidence="9" id="KW-0175">Coiled coil</keyword>
<dbReference type="InterPro" id="IPR011712">
    <property type="entry name" value="Sig_transdc_His_kin_sub3_dim/P"/>
</dbReference>
<organism evidence="12 13">
    <name type="scientific">Cohnella cholangitidis</name>
    <dbReference type="NCBI Taxonomy" id="2598458"/>
    <lineage>
        <taxon>Bacteria</taxon>
        <taxon>Bacillati</taxon>
        <taxon>Bacillota</taxon>
        <taxon>Bacilli</taxon>
        <taxon>Bacillales</taxon>
        <taxon>Paenibacillaceae</taxon>
        <taxon>Cohnella</taxon>
    </lineage>
</organism>
<dbReference type="GO" id="GO:0016020">
    <property type="term" value="C:membrane"/>
    <property type="evidence" value="ECO:0007669"/>
    <property type="project" value="InterPro"/>
</dbReference>
<keyword evidence="6" id="KW-0418">Kinase</keyword>
<dbReference type="SUPFAM" id="SSF55874">
    <property type="entry name" value="ATPase domain of HSP90 chaperone/DNA topoisomerase II/histidine kinase"/>
    <property type="match status" value="1"/>
</dbReference>
<feature type="coiled-coil region" evidence="9">
    <location>
        <begin position="396"/>
        <end position="426"/>
    </location>
</feature>
<dbReference type="InterPro" id="IPR050482">
    <property type="entry name" value="Sensor_HK_TwoCompSys"/>
</dbReference>
<dbReference type="RefSeq" id="WP_182299317.1">
    <property type="nucleotide sequence ID" value="NZ_CP041969.1"/>
</dbReference>
<keyword evidence="10" id="KW-0812">Transmembrane</keyword>
<proteinExistence type="predicted"/>
<dbReference type="GO" id="GO:0046983">
    <property type="term" value="F:protein dimerization activity"/>
    <property type="evidence" value="ECO:0007669"/>
    <property type="project" value="InterPro"/>
</dbReference>
<gene>
    <name evidence="12" type="ORF">FPL14_19250</name>
</gene>
<dbReference type="PANTHER" id="PTHR24421:SF10">
    <property type="entry name" value="NITRATE_NITRITE SENSOR PROTEIN NARQ"/>
    <property type="match status" value="1"/>
</dbReference>
<keyword evidence="7" id="KW-0067">ATP-binding</keyword>
<evidence type="ECO:0000256" key="4">
    <source>
        <dbReference type="ARBA" id="ARBA00022679"/>
    </source>
</evidence>
<dbReference type="GO" id="GO:0000155">
    <property type="term" value="F:phosphorelay sensor kinase activity"/>
    <property type="evidence" value="ECO:0007669"/>
    <property type="project" value="InterPro"/>
</dbReference>
<dbReference type="KEGG" id="cchl:FPL14_19250"/>
<comment type="catalytic activity">
    <reaction evidence="1">
        <text>ATP + protein L-histidine = ADP + protein N-phospho-L-histidine.</text>
        <dbReference type="EC" id="2.7.13.3"/>
    </reaction>
</comment>
<dbReference type="GO" id="GO:0005524">
    <property type="term" value="F:ATP binding"/>
    <property type="evidence" value="ECO:0007669"/>
    <property type="project" value="UniProtKB-KW"/>
</dbReference>
<evidence type="ECO:0000256" key="7">
    <source>
        <dbReference type="ARBA" id="ARBA00022840"/>
    </source>
</evidence>
<dbReference type="PROSITE" id="PS51257">
    <property type="entry name" value="PROKAR_LIPOPROTEIN"/>
    <property type="match status" value="1"/>
</dbReference>
<feature type="transmembrane region" description="Helical" evidence="10">
    <location>
        <begin position="206"/>
        <end position="230"/>
    </location>
</feature>
<dbReference type="AlphaFoldDB" id="A0A7G5C1J9"/>
<dbReference type="EC" id="2.7.13.3" evidence="2"/>
<evidence type="ECO:0000313" key="12">
    <source>
        <dbReference type="EMBL" id="QMV43083.1"/>
    </source>
</evidence>
<evidence type="ECO:0000256" key="5">
    <source>
        <dbReference type="ARBA" id="ARBA00022741"/>
    </source>
</evidence>
<dbReference type="InterPro" id="IPR036890">
    <property type="entry name" value="HATPase_C_sf"/>
</dbReference>
<dbReference type="CDD" id="cd16917">
    <property type="entry name" value="HATPase_UhpB-NarQ-NarX-like"/>
    <property type="match status" value="1"/>
</dbReference>
<keyword evidence="8" id="KW-0902">Two-component regulatory system</keyword>
<sequence length="665" mass="76299">MNRRSTSLLIWLFACVIVLGLFLPSLFINKNFIDERNHAPYLLQKNWQVFYGQQPVQGDSWQPFGEEEWKKLNGYKGSLWVKRTLPELPWRKPYLFLFGMNKFEVFLDGQSVYRFNMEPGPHWNHFLMTRHPIPIFPEQQEKEIMLHMEWDRMPFVMNSWILAADPDTILTLTIQRDTSRYIYSVLYLTVGIVGLIFFARRKEKLYFWFSMLTLSAGLGLLLLCSSLQWFADVQALYYWKDLLLTLGVYAFTGLYGEVLGASRRLIIRITKLALLLYTVASLFAGIWNPTWYWKMLNDGFPWLAIASIGVVTYALARFPNNAQRPYERRWLLRGYAILVVGGLGHMIANTLFAQAMPNIRLWPYFETVIANLLPNGLLLFMSCMVLVVIHRVGYIYQDSERNAKELKAKNIELEQFHRNLEQLVEIRTEELGEANRSLTVTLREKAETLAEVSVLEERNRIAHDMHDVVGHTLTAAIVQLEASKKLAAKEGNLPMEKLDTVSGLVRKGLEDIRKTVRMLKSDSPPVKLEAALRELIRETIETMEVAVEADIEIPFELGKLTEKVIYHALQEGLTNGIRHAKCSWFRYTVRPDGQWLDIKLWNDGMPFGFAKPGFGLTSMMERIHLLGGTIEIGSSEGDDGVPIGCELAIKLPLPQERSSPASTAG</sequence>
<protein>
    <recommendedName>
        <fullName evidence="2">histidine kinase</fullName>
        <ecNumber evidence="2">2.7.13.3</ecNumber>
    </recommendedName>
</protein>
<keyword evidence="3" id="KW-0597">Phosphoprotein</keyword>
<evidence type="ECO:0000256" key="9">
    <source>
        <dbReference type="SAM" id="Coils"/>
    </source>
</evidence>
<feature type="domain" description="Signal transduction histidine kinase subgroup 3 dimerisation and phosphoacceptor" evidence="11">
    <location>
        <begin position="457"/>
        <end position="521"/>
    </location>
</feature>
<dbReference type="PANTHER" id="PTHR24421">
    <property type="entry name" value="NITRATE/NITRITE SENSOR PROTEIN NARX-RELATED"/>
    <property type="match status" value="1"/>
</dbReference>
<keyword evidence="10" id="KW-0472">Membrane</keyword>